<reference evidence="6 7" key="1">
    <citation type="submission" date="2024-02" db="EMBL/GenBank/DDBJ databases">
        <title>A draft genome for the cacao thread blight pathogen Marasmius crinis-equi.</title>
        <authorList>
            <person name="Cohen S.P."/>
            <person name="Baruah I.K."/>
            <person name="Amoako-Attah I."/>
            <person name="Bukari Y."/>
            <person name="Meinhardt L.W."/>
            <person name="Bailey B.A."/>
        </authorList>
    </citation>
    <scope>NUCLEOTIDE SEQUENCE [LARGE SCALE GENOMIC DNA]</scope>
    <source>
        <strain evidence="6 7">GH-76</strain>
    </source>
</reference>
<dbReference type="Proteomes" id="UP001465976">
    <property type="component" value="Unassembled WGS sequence"/>
</dbReference>
<keyword evidence="4" id="KW-0175">Coiled coil</keyword>
<keyword evidence="7" id="KW-1185">Reference proteome</keyword>
<evidence type="ECO:0000256" key="1">
    <source>
        <dbReference type="ARBA" id="ARBA00022723"/>
    </source>
</evidence>
<dbReference type="Pfam" id="PF00097">
    <property type="entry name" value="zf-C3HC4"/>
    <property type="match status" value="1"/>
</dbReference>
<dbReference type="InterPro" id="IPR017907">
    <property type="entry name" value="Znf_RING_CS"/>
</dbReference>
<evidence type="ECO:0000256" key="2">
    <source>
        <dbReference type="ARBA" id="ARBA00022771"/>
    </source>
</evidence>
<evidence type="ECO:0000313" key="7">
    <source>
        <dbReference type="Proteomes" id="UP001465976"/>
    </source>
</evidence>
<sequence>MEDSLLIEELRKEVKRAKSVNVTLTRKWTDAKKACKEIEEGKQESERKRKEDSRLRRVAERRYEELRRELVEAEAKLFAADAEHGDLRLIAQGLQGLSETLQSERDSLANTISTFQERYLEISRIEDIIKCAICDDPMWIAWSIGCGHDFCADCLAGWFHATLSTFKARYPTYDPRLRTLTIPLTPEQRHSLATCQYAHDVLGVLQAVPQPCYSCPMCRVPVTGRPSQRYVLKSIVAEAAAVTGTTVPQQMGLEESESLWDEFWPRDTEYQNLTL</sequence>
<feature type="domain" description="Zinc finger C3HC4 RING-type" evidence="5">
    <location>
        <begin position="131"/>
        <end position="159"/>
    </location>
</feature>
<protein>
    <recommendedName>
        <fullName evidence="5">Zinc finger C3HC4 RING-type domain-containing protein</fullName>
    </recommendedName>
</protein>
<dbReference type="InterPro" id="IPR018957">
    <property type="entry name" value="Znf_C3HC4_RING-type"/>
</dbReference>
<keyword evidence="2" id="KW-0863">Zinc-finger</keyword>
<name>A0ABR3FVS0_9AGAR</name>
<evidence type="ECO:0000256" key="3">
    <source>
        <dbReference type="ARBA" id="ARBA00022833"/>
    </source>
</evidence>
<dbReference type="EMBL" id="JBAHYK010000055">
    <property type="protein sequence ID" value="KAL0579563.1"/>
    <property type="molecule type" value="Genomic_DNA"/>
</dbReference>
<keyword evidence="1" id="KW-0479">Metal-binding</keyword>
<dbReference type="PROSITE" id="PS00518">
    <property type="entry name" value="ZF_RING_1"/>
    <property type="match status" value="1"/>
</dbReference>
<organism evidence="6 7">
    <name type="scientific">Marasmius crinis-equi</name>
    <dbReference type="NCBI Taxonomy" id="585013"/>
    <lineage>
        <taxon>Eukaryota</taxon>
        <taxon>Fungi</taxon>
        <taxon>Dikarya</taxon>
        <taxon>Basidiomycota</taxon>
        <taxon>Agaricomycotina</taxon>
        <taxon>Agaricomycetes</taxon>
        <taxon>Agaricomycetidae</taxon>
        <taxon>Agaricales</taxon>
        <taxon>Marasmiineae</taxon>
        <taxon>Marasmiaceae</taxon>
        <taxon>Marasmius</taxon>
    </lineage>
</organism>
<evidence type="ECO:0000313" key="6">
    <source>
        <dbReference type="EMBL" id="KAL0579563.1"/>
    </source>
</evidence>
<keyword evidence="3" id="KW-0862">Zinc</keyword>
<dbReference type="InterPro" id="IPR013083">
    <property type="entry name" value="Znf_RING/FYVE/PHD"/>
</dbReference>
<evidence type="ECO:0000259" key="5">
    <source>
        <dbReference type="Pfam" id="PF00097"/>
    </source>
</evidence>
<proteinExistence type="predicted"/>
<gene>
    <name evidence="6" type="ORF">V5O48_002443</name>
</gene>
<accession>A0ABR3FVS0</accession>
<dbReference type="Gene3D" id="3.30.40.10">
    <property type="entry name" value="Zinc/RING finger domain, C3HC4 (zinc finger)"/>
    <property type="match status" value="1"/>
</dbReference>
<evidence type="ECO:0000256" key="4">
    <source>
        <dbReference type="SAM" id="Coils"/>
    </source>
</evidence>
<dbReference type="SUPFAM" id="SSF57850">
    <property type="entry name" value="RING/U-box"/>
    <property type="match status" value="1"/>
</dbReference>
<feature type="coiled-coil region" evidence="4">
    <location>
        <begin position="7"/>
        <end position="83"/>
    </location>
</feature>
<comment type="caution">
    <text evidence="6">The sequence shown here is derived from an EMBL/GenBank/DDBJ whole genome shotgun (WGS) entry which is preliminary data.</text>
</comment>